<dbReference type="GO" id="GO:0015930">
    <property type="term" value="F:glutamate synthase activity"/>
    <property type="evidence" value="ECO:0007669"/>
    <property type="project" value="InterPro"/>
</dbReference>
<evidence type="ECO:0000313" key="4">
    <source>
        <dbReference type="Proteomes" id="UP000319771"/>
    </source>
</evidence>
<feature type="non-terminal residue" evidence="3">
    <location>
        <position position="987"/>
    </location>
</feature>
<dbReference type="InterPro" id="IPR002932">
    <property type="entry name" value="Glu_synthdom"/>
</dbReference>
<dbReference type="GO" id="GO:0006537">
    <property type="term" value="P:glutamate biosynthetic process"/>
    <property type="evidence" value="ECO:0007669"/>
    <property type="project" value="InterPro"/>
</dbReference>
<protein>
    <recommendedName>
        <fullName evidence="2">Glutamate synthase domain-containing protein</fullName>
    </recommendedName>
</protein>
<reference evidence="3 4" key="1">
    <citation type="journal article" date="2019" name="Nat. Microbiol.">
        <title>Mediterranean grassland soil C-N compound turnover is dependent on rainfall and depth, and is mediated by genomically divergent microorganisms.</title>
        <authorList>
            <person name="Diamond S."/>
            <person name="Andeer P.F."/>
            <person name="Li Z."/>
            <person name="Crits-Christoph A."/>
            <person name="Burstein D."/>
            <person name="Anantharaman K."/>
            <person name="Lane K.R."/>
            <person name="Thomas B.C."/>
            <person name="Pan C."/>
            <person name="Northen T.R."/>
            <person name="Banfield J.F."/>
        </authorList>
    </citation>
    <scope>NUCLEOTIDE SEQUENCE [LARGE SCALE GENOMIC DNA]</scope>
    <source>
        <strain evidence="3">WS_11</strain>
    </source>
</reference>
<organism evidence="3 4">
    <name type="scientific">Eiseniibacteriota bacterium</name>
    <dbReference type="NCBI Taxonomy" id="2212470"/>
    <lineage>
        <taxon>Bacteria</taxon>
        <taxon>Candidatus Eiseniibacteriota</taxon>
    </lineage>
</organism>
<evidence type="ECO:0000256" key="1">
    <source>
        <dbReference type="ARBA" id="ARBA00009716"/>
    </source>
</evidence>
<dbReference type="SUPFAM" id="SSF51395">
    <property type="entry name" value="FMN-linked oxidoreductases"/>
    <property type="match status" value="1"/>
</dbReference>
<sequence>MSIGIEQLISEIAPRGAATLDEGRFRERLALWEDLLTLVVEPESPRVQDRIGGRRVLSRLLQRAGIDEADFWRLGRAQRGRQFLARYSRVSRDLPQLGISAFDLDKVLKERFRQEPLTLGAAWHYGFWRSYFSHAAITHPANDGLREEFSTGWDIVRKQPAVLFRTGEGLRQTPLASLRIDLPMVVGPLPYTDGHRMERAWLEAIAAADPGADLHTRSLVVVGADQAIAHAQAFQPYAAHLMVRLTPAHCDALEIGTKAAVALKGLLAEARIAELEWSPSLAEHAARLLAAHPHLLLSVYLRHDDGFWEALAEAVGLDGVAMIHYHAGAERSYRLTPRIDAFLKARLVRARVQLVSAGGDGDTQSSAATVFESVLLGANGGAMTHLAGLALLPELVDVYHGAPLEPALAALEWRDADELRRLALNTLTCWQHSILDFLSCMGIDDIQKTSGNTMAITMTEDWVREVDALATADFGDVNAALNARRIAAEPVPPDVRDTFKVSALMSHLKPDLPLVHAARAMAHRDASWHLENTNRSLNADFLEIIYRMASGALPEADDFFVAGDMGPLSLDHVGLSLSRASLEWSLARFRNDPKALDYLSLAVPRGFMRPGAAAAGAKVNVQTADGQVLHTFTADRRGGFAERLPAGHALEALLPGVVSVWLESDDGLGGTTRVELLARGHGGHGLSVARASADGAVTLRRDPRGGLMLSGFGFREPIWQGPVSHASISLGAASEDFLSARIEGNAGLAMTSSGEGGPIRLAGDEDWAWQSLQAASGHFGIHAADLRRVRDVEIKINQGAKPGKGGRLSGAKVTSTVSRARNIPVGTDALSPDPKHDIYSIEDMPAEVWLWLLYHNHCGIKITGSNYTKYVAAGMWSNFVVDYLLVDSGLGGSGNYHADSSHVGWPDIFRTILHTHHALVHERVDLDRSGTLRSIRDLNGLPFGAGGGTRLFASGGLRGELDMLKVLIAGADGLVEASIGKAVAFGC</sequence>
<dbReference type="Pfam" id="PF01645">
    <property type="entry name" value="Glu_synthase"/>
    <property type="match status" value="1"/>
</dbReference>
<comment type="caution">
    <text evidence="3">The sequence shown here is derived from an EMBL/GenBank/DDBJ whole genome shotgun (WGS) entry which is preliminary data.</text>
</comment>
<dbReference type="InterPro" id="IPR013785">
    <property type="entry name" value="Aldolase_TIM"/>
</dbReference>
<gene>
    <name evidence="3" type="ORF">E6K81_01540</name>
</gene>
<proteinExistence type="inferred from homology"/>
<dbReference type="EMBL" id="VBPB01000019">
    <property type="protein sequence ID" value="TMQ74048.1"/>
    <property type="molecule type" value="Genomic_DNA"/>
</dbReference>
<evidence type="ECO:0000313" key="3">
    <source>
        <dbReference type="EMBL" id="TMQ74048.1"/>
    </source>
</evidence>
<accession>A0A538UDR6</accession>
<comment type="similarity">
    <text evidence="1">Belongs to the glutamate synthase family.</text>
</comment>
<dbReference type="Proteomes" id="UP000319771">
    <property type="component" value="Unassembled WGS sequence"/>
</dbReference>
<dbReference type="PANTHER" id="PTHR43819:SF1">
    <property type="entry name" value="ARCHAEAL-TYPE GLUTAMATE SYNTHASE [NADPH]"/>
    <property type="match status" value="1"/>
</dbReference>
<name>A0A538UDR6_UNCEI</name>
<dbReference type="Gene3D" id="3.20.20.70">
    <property type="entry name" value="Aldolase class I"/>
    <property type="match status" value="1"/>
</dbReference>
<evidence type="ECO:0000259" key="2">
    <source>
        <dbReference type="Pfam" id="PF01645"/>
    </source>
</evidence>
<dbReference type="AlphaFoldDB" id="A0A538UDR6"/>
<dbReference type="PANTHER" id="PTHR43819">
    <property type="entry name" value="ARCHAEAL-TYPE GLUTAMATE SYNTHASE [NADPH]"/>
    <property type="match status" value="1"/>
</dbReference>
<feature type="domain" description="Glutamate synthase" evidence="2">
    <location>
        <begin position="721"/>
        <end position="938"/>
    </location>
</feature>